<evidence type="ECO:0000313" key="6">
    <source>
        <dbReference type="Proteomes" id="UP000245535"/>
    </source>
</evidence>
<accession>A0A315Z624</accession>
<dbReference type="PANTHER" id="PTHR45586">
    <property type="entry name" value="TPR REPEAT-CONTAINING PROTEIN PA4667"/>
    <property type="match status" value="1"/>
</dbReference>
<proteinExistence type="predicted"/>
<keyword evidence="2 3" id="KW-0802">TPR repeat</keyword>
<feature type="signal peptide" evidence="4">
    <location>
        <begin position="1"/>
        <end position="23"/>
    </location>
</feature>
<dbReference type="PROSITE" id="PS50005">
    <property type="entry name" value="TPR"/>
    <property type="match status" value="3"/>
</dbReference>
<dbReference type="InterPro" id="IPR011990">
    <property type="entry name" value="TPR-like_helical_dom_sf"/>
</dbReference>
<evidence type="ECO:0000256" key="4">
    <source>
        <dbReference type="SAM" id="SignalP"/>
    </source>
</evidence>
<dbReference type="InterPro" id="IPR019734">
    <property type="entry name" value="TPR_rpt"/>
</dbReference>
<dbReference type="RefSeq" id="WP_109620834.1">
    <property type="nucleotide sequence ID" value="NZ_QGDO01000006.1"/>
</dbReference>
<keyword evidence="1" id="KW-0677">Repeat</keyword>
<reference evidence="5 6" key="1">
    <citation type="submission" date="2018-03" db="EMBL/GenBank/DDBJ databases">
        <title>Genomic Encyclopedia of Archaeal and Bacterial Type Strains, Phase II (KMG-II): from individual species to whole genera.</title>
        <authorList>
            <person name="Goeker M."/>
        </authorList>
    </citation>
    <scope>NUCLEOTIDE SEQUENCE [LARGE SCALE GENOMIC DNA]</scope>
    <source>
        <strain evidence="5 6">DSM 28229</strain>
    </source>
</reference>
<comment type="caution">
    <text evidence="5">The sequence shown here is derived from an EMBL/GenBank/DDBJ whole genome shotgun (WGS) entry which is preliminary data.</text>
</comment>
<evidence type="ECO:0000256" key="2">
    <source>
        <dbReference type="ARBA" id="ARBA00022803"/>
    </source>
</evidence>
<dbReference type="Proteomes" id="UP000245535">
    <property type="component" value="Unassembled WGS sequence"/>
</dbReference>
<dbReference type="InterPro" id="IPR051012">
    <property type="entry name" value="CellSynth/LPSAsmb/PSIAsmb"/>
</dbReference>
<evidence type="ECO:0000256" key="3">
    <source>
        <dbReference type="PROSITE-ProRule" id="PRU00339"/>
    </source>
</evidence>
<feature type="chain" id="PRO_5016321654" evidence="4">
    <location>
        <begin position="24"/>
        <end position="393"/>
    </location>
</feature>
<dbReference type="Pfam" id="PF13432">
    <property type="entry name" value="TPR_16"/>
    <property type="match status" value="2"/>
</dbReference>
<gene>
    <name evidence="5" type="ORF">BC781_1065</name>
</gene>
<dbReference type="SUPFAM" id="SSF81901">
    <property type="entry name" value="HCP-like"/>
    <property type="match status" value="1"/>
</dbReference>
<organism evidence="5 6">
    <name type="scientific">Sediminitomix flava</name>
    <dbReference type="NCBI Taxonomy" id="379075"/>
    <lineage>
        <taxon>Bacteria</taxon>
        <taxon>Pseudomonadati</taxon>
        <taxon>Bacteroidota</taxon>
        <taxon>Cytophagia</taxon>
        <taxon>Cytophagales</taxon>
        <taxon>Flammeovirgaceae</taxon>
        <taxon>Sediminitomix</taxon>
    </lineage>
</organism>
<dbReference type="OrthoDB" id="1523318at2"/>
<name>A0A315Z624_SEDFL</name>
<evidence type="ECO:0000256" key="1">
    <source>
        <dbReference type="ARBA" id="ARBA00022737"/>
    </source>
</evidence>
<keyword evidence="4" id="KW-0732">Signal</keyword>
<dbReference type="SMART" id="SM00028">
    <property type="entry name" value="TPR"/>
    <property type="match status" value="5"/>
</dbReference>
<evidence type="ECO:0000313" key="5">
    <source>
        <dbReference type="EMBL" id="PWJ39104.1"/>
    </source>
</evidence>
<feature type="repeat" description="TPR" evidence="3">
    <location>
        <begin position="167"/>
        <end position="200"/>
    </location>
</feature>
<dbReference type="PANTHER" id="PTHR45586:SF1">
    <property type="entry name" value="LIPOPOLYSACCHARIDE ASSEMBLY PROTEIN B"/>
    <property type="match status" value="1"/>
</dbReference>
<feature type="repeat" description="TPR" evidence="3">
    <location>
        <begin position="65"/>
        <end position="98"/>
    </location>
</feature>
<sequence>MRAIGKLTLWSITLLLLFSSCQNDINQSEKVVLDETLGELSLENQDERSLAYLNSLLDEQGDRTAQNYYQRARIFLAQEQYQRSMEDIQKAIDKSPNEGKFYFVLGKLQYQKGLYKKAFEAIQKSEAFGYRHPDNFTIEGVGTYEEGNHELALTFLKQSDILHDNDSVTYLYLGLIYQEQNDTTQAMPMFRRAAQFKSLEAQAYGNMQLTYNSLRQPYKSLSLLENLDEQTRNNSEVICLQTAKALEMIGRRDSANVWYGKVLKLNPGQWDAQEKLGEYYYQRRDMEVAAEIYANAIKTNPEKALPYFKLGVIQEFYKANIDSAQSLFIKAAKRDTLDSSIQMAVRRIDKKVSRRNYFRDNPEALVRYRARQKAKQDSIQKAQQATQVVTEEE</sequence>
<dbReference type="EMBL" id="QGDO01000006">
    <property type="protein sequence ID" value="PWJ39104.1"/>
    <property type="molecule type" value="Genomic_DNA"/>
</dbReference>
<dbReference type="AlphaFoldDB" id="A0A315Z624"/>
<feature type="repeat" description="TPR" evidence="3">
    <location>
        <begin position="270"/>
        <end position="303"/>
    </location>
</feature>
<dbReference type="Gene3D" id="1.25.40.10">
    <property type="entry name" value="Tetratricopeptide repeat domain"/>
    <property type="match status" value="3"/>
</dbReference>
<dbReference type="PROSITE" id="PS51257">
    <property type="entry name" value="PROKAR_LIPOPROTEIN"/>
    <property type="match status" value="1"/>
</dbReference>
<dbReference type="SUPFAM" id="SSF48452">
    <property type="entry name" value="TPR-like"/>
    <property type="match status" value="1"/>
</dbReference>
<protein>
    <submittedName>
        <fullName evidence="5">Tfp pilus assembly protein PilF</fullName>
    </submittedName>
</protein>
<dbReference type="Pfam" id="PF13174">
    <property type="entry name" value="TPR_6"/>
    <property type="match status" value="1"/>
</dbReference>
<keyword evidence="6" id="KW-1185">Reference proteome</keyword>